<feature type="region of interest" description="Disordered" evidence="5">
    <location>
        <begin position="459"/>
        <end position="529"/>
    </location>
</feature>
<dbReference type="PANTHER" id="PTHR15549">
    <property type="entry name" value="PAIRED IMMUNOGLOBULIN-LIKE TYPE 2 RECEPTOR"/>
    <property type="match status" value="1"/>
</dbReference>
<feature type="compositionally biased region" description="Polar residues" evidence="5">
    <location>
        <begin position="650"/>
        <end position="659"/>
    </location>
</feature>
<dbReference type="AlphaFoldDB" id="A0AAW0D686"/>
<feature type="compositionally biased region" description="Low complexity" evidence="5">
    <location>
        <begin position="85"/>
        <end position="104"/>
    </location>
</feature>
<feature type="compositionally biased region" description="Low complexity" evidence="5">
    <location>
        <begin position="752"/>
        <end position="766"/>
    </location>
</feature>
<reference evidence="7 8" key="1">
    <citation type="submission" date="2024-01" db="EMBL/GenBank/DDBJ databases">
        <title>A draft genome for a cacao thread blight-causing isolate of Paramarasmius palmivorus.</title>
        <authorList>
            <person name="Baruah I.K."/>
            <person name="Bukari Y."/>
            <person name="Amoako-Attah I."/>
            <person name="Meinhardt L.W."/>
            <person name="Bailey B.A."/>
            <person name="Cohen S.P."/>
        </authorList>
    </citation>
    <scope>NUCLEOTIDE SEQUENCE [LARGE SCALE GENOMIC DNA]</scope>
    <source>
        <strain evidence="7 8">GH-12</strain>
    </source>
</reference>
<evidence type="ECO:0000256" key="4">
    <source>
        <dbReference type="ARBA" id="ARBA00023136"/>
    </source>
</evidence>
<dbReference type="EMBL" id="JAYKXP010000024">
    <property type="protein sequence ID" value="KAK7045612.1"/>
    <property type="molecule type" value="Genomic_DNA"/>
</dbReference>
<feature type="compositionally biased region" description="Low complexity" evidence="5">
    <location>
        <begin position="774"/>
        <end position="791"/>
    </location>
</feature>
<name>A0AAW0D686_9AGAR</name>
<keyword evidence="3 6" id="KW-1133">Transmembrane helix</keyword>
<feature type="region of interest" description="Disordered" evidence="5">
    <location>
        <begin position="145"/>
        <end position="169"/>
    </location>
</feature>
<keyword evidence="4 6" id="KW-0472">Membrane</keyword>
<keyword evidence="2 6" id="KW-0812">Transmembrane</keyword>
<feature type="compositionally biased region" description="Pro residues" evidence="5">
    <location>
        <begin position="736"/>
        <end position="751"/>
    </location>
</feature>
<feature type="region of interest" description="Disordered" evidence="5">
    <location>
        <begin position="80"/>
        <end position="104"/>
    </location>
</feature>
<protein>
    <submittedName>
        <fullName evidence="7">Uncharacterized protein</fullName>
    </submittedName>
</protein>
<feature type="compositionally biased region" description="Polar residues" evidence="5">
    <location>
        <begin position="356"/>
        <end position="368"/>
    </location>
</feature>
<comment type="caution">
    <text evidence="7">The sequence shown here is derived from an EMBL/GenBank/DDBJ whole genome shotgun (WGS) entry which is preliminary data.</text>
</comment>
<evidence type="ECO:0000256" key="3">
    <source>
        <dbReference type="ARBA" id="ARBA00022989"/>
    </source>
</evidence>
<organism evidence="7 8">
    <name type="scientific">Paramarasmius palmivorus</name>
    <dbReference type="NCBI Taxonomy" id="297713"/>
    <lineage>
        <taxon>Eukaryota</taxon>
        <taxon>Fungi</taxon>
        <taxon>Dikarya</taxon>
        <taxon>Basidiomycota</taxon>
        <taxon>Agaricomycotina</taxon>
        <taxon>Agaricomycetes</taxon>
        <taxon>Agaricomycetidae</taxon>
        <taxon>Agaricales</taxon>
        <taxon>Marasmiineae</taxon>
        <taxon>Marasmiaceae</taxon>
        <taxon>Paramarasmius</taxon>
    </lineage>
</organism>
<gene>
    <name evidence="7" type="ORF">VNI00_007445</name>
</gene>
<dbReference type="Proteomes" id="UP001383192">
    <property type="component" value="Unassembled WGS sequence"/>
</dbReference>
<dbReference type="GO" id="GO:0016020">
    <property type="term" value="C:membrane"/>
    <property type="evidence" value="ECO:0007669"/>
    <property type="project" value="UniProtKB-SubCell"/>
</dbReference>
<dbReference type="PANTHER" id="PTHR15549:SF26">
    <property type="entry name" value="AXIAL BUDDING PATTERN PROTEIN 2-RELATED"/>
    <property type="match status" value="1"/>
</dbReference>
<dbReference type="InterPro" id="IPR051694">
    <property type="entry name" value="Immunoregulatory_rcpt-like"/>
</dbReference>
<accession>A0AAW0D686</accession>
<evidence type="ECO:0000256" key="2">
    <source>
        <dbReference type="ARBA" id="ARBA00022692"/>
    </source>
</evidence>
<feature type="transmembrane region" description="Helical" evidence="6">
    <location>
        <begin position="114"/>
        <end position="137"/>
    </location>
</feature>
<evidence type="ECO:0000313" key="7">
    <source>
        <dbReference type="EMBL" id="KAK7045612.1"/>
    </source>
</evidence>
<feature type="region of interest" description="Disordered" evidence="5">
    <location>
        <begin position="349"/>
        <end position="368"/>
    </location>
</feature>
<evidence type="ECO:0000256" key="6">
    <source>
        <dbReference type="SAM" id="Phobius"/>
    </source>
</evidence>
<evidence type="ECO:0000256" key="1">
    <source>
        <dbReference type="ARBA" id="ARBA00004167"/>
    </source>
</evidence>
<feature type="region of interest" description="Disordered" evidence="5">
    <location>
        <begin position="541"/>
        <end position="828"/>
    </location>
</feature>
<dbReference type="GO" id="GO:0071944">
    <property type="term" value="C:cell periphery"/>
    <property type="evidence" value="ECO:0007669"/>
    <property type="project" value="UniProtKB-ARBA"/>
</dbReference>
<feature type="region of interest" description="Disordered" evidence="5">
    <location>
        <begin position="190"/>
        <end position="269"/>
    </location>
</feature>
<feature type="compositionally biased region" description="Polar residues" evidence="5">
    <location>
        <begin position="593"/>
        <end position="620"/>
    </location>
</feature>
<evidence type="ECO:0000256" key="5">
    <source>
        <dbReference type="SAM" id="MobiDB-lite"/>
    </source>
</evidence>
<feature type="compositionally biased region" description="Polar residues" evidence="5">
    <location>
        <begin position="228"/>
        <end position="248"/>
    </location>
</feature>
<proteinExistence type="predicted"/>
<feature type="region of interest" description="Disordered" evidence="5">
    <location>
        <begin position="303"/>
        <end position="338"/>
    </location>
</feature>
<feature type="compositionally biased region" description="Polar residues" evidence="5">
    <location>
        <begin position="713"/>
        <end position="722"/>
    </location>
</feature>
<feature type="region of interest" description="Disordered" evidence="5">
    <location>
        <begin position="377"/>
        <end position="410"/>
    </location>
</feature>
<sequence>MGTSLQIRGRTTPNGANYSVTLQDLTSRYTARSPFTQDDTILFYMSNLDPNTVHSFSIVNEGGSLELGVNGAVAFAAGSPNPADSSPGSTMSSSPSVTPVGASSSGSALSTGTIAALALAGILGFLLLTGTLFYLFVYRPRRKQGRYSPRHARQDSQSGAVLDIGPQNSRRDASEYWRWKQEVEGQHQGKDLGMGLVFSHTPSPKEKRLSSLDLDSAEDDDERSARSFSFTPSPNNRSADASNKSGSLRSWLSGKHKKSSSSSTPSYTIELPPLQAQNMARSASEPSPTHLQPRSSFSGITSLSYVSSSSSGPSNNRFSFNPHETSSSPNLHGRTDSNGLLLLNDELARQPDDNDSGYQPTLSTQQAPQVFVQEVASSYDDSERGSTRPQGLARSLSARTGSDADRGSVRTYDDSVSFLGASTARAAIRGLSPRTSEATFATFGIGRRGDERTSVQLERLEESTAPQPPPLQKEPSRERLVSDTTLRPETQGRYIDVRTGSPFRVDLEQRPSVQHRRGHSTGSVAGPRPAARLSVRFEEANVAGPSGQRESVAGGIKPLPLPPKTAFRLTPQPPTTMSSPEPDSPSFLDFGAGSSNASQKTGSNDQPGSPQSVYPPSTLTHPLGGQSRWSSTSPSSHEHLAQDSTDDAQSRISATTSPSYHFPFPVSLPASPHHPEGHKPSPPNSPSGAGSRNILGRLTSESNPISPVESVPMSISDQYFRNSDSDDSPSSRTAPRLPPHPPLPSVPPTPTQPLTDTTSSTTTPRPGYVVSRLTGPSGASGTTPTSATRTPTFPPPTAIFSRHNRSLSSDLLLSPIGRRPLGPRDSKH</sequence>
<keyword evidence="8" id="KW-1185">Reference proteome</keyword>
<feature type="compositionally biased region" description="Low complexity" evidence="5">
    <location>
        <begin position="303"/>
        <end position="319"/>
    </location>
</feature>
<comment type="subcellular location">
    <subcellularLocation>
        <location evidence="1">Membrane</location>
        <topology evidence="1">Single-pass membrane protein</topology>
    </subcellularLocation>
</comment>
<evidence type="ECO:0000313" key="8">
    <source>
        <dbReference type="Proteomes" id="UP001383192"/>
    </source>
</evidence>